<protein>
    <submittedName>
        <fullName evidence="1">ORF030</fullName>
    </submittedName>
</protein>
<dbReference type="GeneID" id="5133168"/>
<keyword evidence="2" id="KW-1185">Reference proteome</keyword>
<proteinExistence type="predicted"/>
<dbReference type="Proteomes" id="UP000001464">
    <property type="component" value="Segment"/>
</dbReference>
<name>Q4ZC00_9CAUD</name>
<dbReference type="InterPro" id="IPR006523">
    <property type="entry name" value="RinA"/>
</dbReference>
<dbReference type="NCBIfam" id="TIGR01636">
    <property type="entry name" value="phage_rinA"/>
    <property type="match status" value="1"/>
</dbReference>
<dbReference type="KEGG" id="vg:5133168"/>
<organism evidence="1 2">
    <name type="scientific">Staphylococcus phage EW</name>
    <dbReference type="NCBI Taxonomy" id="2936814"/>
    <lineage>
        <taxon>Viruses</taxon>
        <taxon>Duplodnaviria</taxon>
        <taxon>Heunggongvirae</taxon>
        <taxon>Uroviricota</taxon>
        <taxon>Caudoviricetes</taxon>
        <taxon>Azeredovirinae</taxon>
        <taxon>Phietavirus</taxon>
        <taxon>Phietavirus EW</taxon>
    </lineage>
</organism>
<dbReference type="EMBL" id="AY954959">
    <property type="protein sequence ID" value="AAX91369.1"/>
    <property type="molecule type" value="Genomic_DNA"/>
</dbReference>
<accession>Q4ZC00</accession>
<dbReference type="RefSeq" id="YP_240226.1">
    <property type="nucleotide sequence ID" value="NC_007056.1"/>
</dbReference>
<evidence type="ECO:0000313" key="1">
    <source>
        <dbReference type="EMBL" id="AAX91369.1"/>
    </source>
</evidence>
<reference evidence="1 2" key="1">
    <citation type="journal article" date="2005" name="Proc. Natl. Acad. Sci. U.S.A.">
        <title>The complete genomes and proteomes of 27 Staphylococcus aureus bacteriophages.</title>
        <authorList>
            <person name="Kwan T."/>
            <person name="Liu J."/>
            <person name="Dubow M."/>
            <person name="Gros P."/>
            <person name="Pelletier J."/>
        </authorList>
    </citation>
    <scope>NUCLEOTIDE SEQUENCE</scope>
</reference>
<sequence length="139" mass="16861">MPLQLKSIDYKKLEDYIENLDDYRRELKFREYEILSNHEPINPEGGRPNIVGRPTEDQVIKLNRDHLYRRLYDVVKGTEEYLSQCDEFALELFRLKYWDKPADCNTWDNIAERYHYSKTSILRWRNAQLDKLAKKIGYL</sequence>
<evidence type="ECO:0000313" key="2">
    <source>
        <dbReference type="Proteomes" id="UP000001464"/>
    </source>
</evidence>